<dbReference type="SUPFAM" id="SSF75304">
    <property type="entry name" value="Amidase signature (AS) enzymes"/>
    <property type="match status" value="1"/>
</dbReference>
<dbReference type="PANTHER" id="PTHR42678:SF36">
    <property type="entry name" value="C869.01-LIKE PROTEIN, PUTATIVE-RELATED"/>
    <property type="match status" value="1"/>
</dbReference>
<dbReference type="InterPro" id="IPR023631">
    <property type="entry name" value="Amidase_dom"/>
</dbReference>
<dbReference type="STRING" id="57577.A0A2K3KBQ6"/>
<sequence>MLSPTFSTTEFSIIKEATVQDLQLAFQTNQLTSRQLVEFYLNQIKIQNPILKGVLEVNPDALAHADRADYERREKPPSSLSRLHGIPILVKDTIATKDKLNTTAGSFALLGSVVPRDAGVVTKLRDVGAIILGKATLSEWSHYRTFEAPSGWSARGGQGK</sequence>
<feature type="non-terminal residue" evidence="2">
    <location>
        <position position="160"/>
    </location>
</feature>
<dbReference type="Proteomes" id="UP000236291">
    <property type="component" value="Unassembled WGS sequence"/>
</dbReference>
<evidence type="ECO:0000259" key="1">
    <source>
        <dbReference type="Pfam" id="PF01425"/>
    </source>
</evidence>
<proteinExistence type="predicted"/>
<evidence type="ECO:0000313" key="3">
    <source>
        <dbReference type="Proteomes" id="UP000236291"/>
    </source>
</evidence>
<dbReference type="InterPro" id="IPR036928">
    <property type="entry name" value="AS_sf"/>
</dbReference>
<dbReference type="Gene3D" id="3.90.1300.10">
    <property type="entry name" value="Amidase signature (AS) domain"/>
    <property type="match status" value="1"/>
</dbReference>
<organism evidence="2 3">
    <name type="scientific">Trifolium pratense</name>
    <name type="common">Red clover</name>
    <dbReference type="NCBI Taxonomy" id="57577"/>
    <lineage>
        <taxon>Eukaryota</taxon>
        <taxon>Viridiplantae</taxon>
        <taxon>Streptophyta</taxon>
        <taxon>Embryophyta</taxon>
        <taxon>Tracheophyta</taxon>
        <taxon>Spermatophyta</taxon>
        <taxon>Magnoliopsida</taxon>
        <taxon>eudicotyledons</taxon>
        <taxon>Gunneridae</taxon>
        <taxon>Pentapetalae</taxon>
        <taxon>rosids</taxon>
        <taxon>fabids</taxon>
        <taxon>Fabales</taxon>
        <taxon>Fabaceae</taxon>
        <taxon>Papilionoideae</taxon>
        <taxon>50 kb inversion clade</taxon>
        <taxon>NPAAA clade</taxon>
        <taxon>Hologalegina</taxon>
        <taxon>IRL clade</taxon>
        <taxon>Trifolieae</taxon>
        <taxon>Trifolium</taxon>
    </lineage>
</organism>
<gene>
    <name evidence="2" type="ORF">L195_g053648</name>
</gene>
<reference evidence="2 3" key="2">
    <citation type="journal article" date="2017" name="Front. Plant Sci.">
        <title>Gene Classification and Mining of Molecular Markers Useful in Red Clover (Trifolium pratense) Breeding.</title>
        <authorList>
            <person name="Istvanek J."/>
            <person name="Dluhosova J."/>
            <person name="Dluhos P."/>
            <person name="Patkova L."/>
            <person name="Nedelnik J."/>
            <person name="Repkova J."/>
        </authorList>
    </citation>
    <scope>NUCLEOTIDE SEQUENCE [LARGE SCALE GENOMIC DNA]</scope>
    <source>
        <strain evidence="3">cv. Tatra</strain>
        <tissue evidence="2">Young leaves</tissue>
    </source>
</reference>
<evidence type="ECO:0000313" key="2">
    <source>
        <dbReference type="EMBL" id="PNX63726.1"/>
    </source>
</evidence>
<feature type="domain" description="Amidase" evidence="1">
    <location>
        <begin position="36"/>
        <end position="143"/>
    </location>
</feature>
<accession>A0A2K3KBQ6</accession>
<comment type="caution">
    <text evidence="2">The sequence shown here is derived from an EMBL/GenBank/DDBJ whole genome shotgun (WGS) entry which is preliminary data.</text>
</comment>
<dbReference type="PANTHER" id="PTHR42678">
    <property type="entry name" value="AMIDASE"/>
    <property type="match status" value="1"/>
</dbReference>
<reference evidence="2 3" key="1">
    <citation type="journal article" date="2014" name="Am. J. Bot.">
        <title>Genome assembly and annotation for red clover (Trifolium pratense; Fabaceae).</title>
        <authorList>
            <person name="Istvanek J."/>
            <person name="Jaros M."/>
            <person name="Krenek A."/>
            <person name="Repkova J."/>
        </authorList>
    </citation>
    <scope>NUCLEOTIDE SEQUENCE [LARGE SCALE GENOMIC DNA]</scope>
    <source>
        <strain evidence="3">cv. Tatra</strain>
        <tissue evidence="2">Young leaves</tissue>
    </source>
</reference>
<name>A0A2K3KBQ6_TRIPR</name>
<protein>
    <submittedName>
        <fullName evidence="2">Amidase C869.01-like protein</fullName>
    </submittedName>
</protein>
<dbReference type="Pfam" id="PF01425">
    <property type="entry name" value="Amidase"/>
    <property type="match status" value="1"/>
</dbReference>
<dbReference type="AlphaFoldDB" id="A0A2K3KBQ6"/>
<dbReference type="EMBL" id="ASHM01091230">
    <property type="protein sequence ID" value="PNX63726.1"/>
    <property type="molecule type" value="Genomic_DNA"/>
</dbReference>